<dbReference type="Pfam" id="PF01476">
    <property type="entry name" value="LysM"/>
    <property type="match status" value="1"/>
</dbReference>
<feature type="domain" description="LysM" evidence="1">
    <location>
        <begin position="50"/>
        <end position="97"/>
    </location>
</feature>
<dbReference type="Pfam" id="PF04773">
    <property type="entry name" value="FecR"/>
    <property type="match status" value="1"/>
</dbReference>
<sequence length="293" mass="32927">MDGKFRRKFPINDRIQTMNLQKISVSVLFLCIMIRMSPIFAQATEDKTLEEYRVKKNDSLTKIAKEVLNDPGKWKEFLKYNRIQNPSLIKEGMVLKVPVHLRKIVESETPPLAALELYHGVVEYSKRVSNGNSPVWNSVNRNQLLREGERLKTGPKSSASLYFLENEARIKLFETSSFRVSKKESPELFLEEGQIQANVKPGILKNAKKAVSKLVIQTPVAVVGVRGTQFYVNNTFDQRTDVGCFEGTVNVSASGKEVDVKAGFGTYVEKGKPPVEPFPIPGKIQIDQEGIAP</sequence>
<dbReference type="Proteomes" id="UP000298277">
    <property type="component" value="Unassembled WGS sequence"/>
</dbReference>
<protein>
    <submittedName>
        <fullName evidence="2">LysM peptidoglycan-binding domain-containing protein</fullName>
    </submittedName>
</protein>
<dbReference type="EMBL" id="RQFA01000008">
    <property type="protein sequence ID" value="TGK38676.1"/>
    <property type="molecule type" value="Genomic_DNA"/>
</dbReference>
<organism evidence="2 3">
    <name type="scientific">Leptospira gomenensis</name>
    <dbReference type="NCBI Taxonomy" id="2484974"/>
    <lineage>
        <taxon>Bacteria</taxon>
        <taxon>Pseudomonadati</taxon>
        <taxon>Spirochaetota</taxon>
        <taxon>Spirochaetia</taxon>
        <taxon>Leptospirales</taxon>
        <taxon>Leptospiraceae</taxon>
        <taxon>Leptospira</taxon>
    </lineage>
</organism>
<dbReference type="Gene3D" id="3.10.350.10">
    <property type="entry name" value="LysM domain"/>
    <property type="match status" value="1"/>
</dbReference>
<reference evidence="2" key="1">
    <citation type="journal article" date="2019" name="PLoS Negl. Trop. Dis.">
        <title>Revisiting the worldwide diversity of Leptospira species in the environment.</title>
        <authorList>
            <person name="Vincent A.T."/>
            <person name="Schiettekatte O."/>
            <person name="Bourhy P."/>
            <person name="Veyrier F.J."/>
            <person name="Picardeau M."/>
        </authorList>
    </citation>
    <scope>NUCLEOTIDE SEQUENCE [LARGE SCALE GENOMIC DNA]</scope>
    <source>
        <strain evidence="2">201800299</strain>
    </source>
</reference>
<dbReference type="PROSITE" id="PS51782">
    <property type="entry name" value="LYSM"/>
    <property type="match status" value="1"/>
</dbReference>
<accession>A0A5F1YSF8</accession>
<evidence type="ECO:0000313" key="3">
    <source>
        <dbReference type="Proteomes" id="UP000298277"/>
    </source>
</evidence>
<proteinExistence type="predicted"/>
<dbReference type="AlphaFoldDB" id="A0A5F1YSF8"/>
<keyword evidence="3" id="KW-1185">Reference proteome</keyword>
<comment type="caution">
    <text evidence="2">The sequence shown here is derived from an EMBL/GenBank/DDBJ whole genome shotgun (WGS) entry which is preliminary data.</text>
</comment>
<dbReference type="InterPro" id="IPR036779">
    <property type="entry name" value="LysM_dom_sf"/>
</dbReference>
<dbReference type="SUPFAM" id="SSF54106">
    <property type="entry name" value="LysM domain"/>
    <property type="match status" value="1"/>
</dbReference>
<dbReference type="InterPro" id="IPR006860">
    <property type="entry name" value="FecR"/>
</dbReference>
<dbReference type="CDD" id="cd00118">
    <property type="entry name" value="LysM"/>
    <property type="match status" value="1"/>
</dbReference>
<gene>
    <name evidence="2" type="ORF">EHQ17_01160</name>
</gene>
<evidence type="ECO:0000313" key="2">
    <source>
        <dbReference type="EMBL" id="TGK38676.1"/>
    </source>
</evidence>
<dbReference type="InterPro" id="IPR018392">
    <property type="entry name" value="LysM"/>
</dbReference>
<evidence type="ECO:0000259" key="1">
    <source>
        <dbReference type="PROSITE" id="PS51782"/>
    </source>
</evidence>
<dbReference type="OrthoDB" id="369729at2"/>
<dbReference type="PANTHER" id="PTHR38731">
    <property type="entry name" value="LIPL45-RELATED LIPOPROTEIN-RELATED"/>
    <property type="match status" value="1"/>
</dbReference>
<name>A0A5F1YSF8_9LEPT</name>
<dbReference type="Gene3D" id="2.60.120.1440">
    <property type="match status" value="1"/>
</dbReference>
<dbReference type="SMART" id="SM00257">
    <property type="entry name" value="LysM"/>
    <property type="match status" value="1"/>
</dbReference>